<accession>A0ABN8SLX6</accession>
<name>A0ABN8SLX6_9CNID</name>
<proteinExistence type="predicted"/>
<reference evidence="1 2" key="1">
    <citation type="submission" date="2022-05" db="EMBL/GenBank/DDBJ databases">
        <authorList>
            <consortium name="Genoscope - CEA"/>
            <person name="William W."/>
        </authorList>
    </citation>
    <scope>NUCLEOTIDE SEQUENCE [LARGE SCALE GENOMIC DNA]</scope>
</reference>
<feature type="non-terminal residue" evidence="1">
    <location>
        <position position="178"/>
    </location>
</feature>
<feature type="non-terminal residue" evidence="1">
    <location>
        <position position="1"/>
    </location>
</feature>
<gene>
    <name evidence="1" type="ORF">PEVE_00023011</name>
</gene>
<comment type="caution">
    <text evidence="1">The sequence shown here is derived from an EMBL/GenBank/DDBJ whole genome shotgun (WGS) entry which is preliminary data.</text>
</comment>
<sequence>ISDNLLTNLVHEAVEWDKEANHNKPPSQRSTLHLHALLKAINSCGVCFNVWEKRNADGKGSGSNDFTSVMGSDKKLLLQHLPAKLKGAIKPQTSNTVIKLWKSFDEIYKLINTDKPSEQQITEYFLKAKEWVETFTSLGSSCQGYTKEKVTPYMHSMVYHVPRMMTLHKGVRKFFGQG</sequence>
<evidence type="ECO:0000313" key="1">
    <source>
        <dbReference type="EMBL" id="CAH3191986.1"/>
    </source>
</evidence>
<dbReference type="Proteomes" id="UP001159427">
    <property type="component" value="Unassembled WGS sequence"/>
</dbReference>
<evidence type="ECO:0000313" key="2">
    <source>
        <dbReference type="Proteomes" id="UP001159427"/>
    </source>
</evidence>
<dbReference type="EMBL" id="CALNXI010003055">
    <property type="protein sequence ID" value="CAH3191986.1"/>
    <property type="molecule type" value="Genomic_DNA"/>
</dbReference>
<keyword evidence="2" id="KW-1185">Reference proteome</keyword>
<protein>
    <submittedName>
        <fullName evidence="1">Uncharacterized protein</fullName>
    </submittedName>
</protein>
<organism evidence="1 2">
    <name type="scientific">Porites evermanni</name>
    <dbReference type="NCBI Taxonomy" id="104178"/>
    <lineage>
        <taxon>Eukaryota</taxon>
        <taxon>Metazoa</taxon>
        <taxon>Cnidaria</taxon>
        <taxon>Anthozoa</taxon>
        <taxon>Hexacorallia</taxon>
        <taxon>Scleractinia</taxon>
        <taxon>Fungiina</taxon>
        <taxon>Poritidae</taxon>
        <taxon>Porites</taxon>
    </lineage>
</organism>